<evidence type="ECO:0000256" key="1">
    <source>
        <dbReference type="SAM" id="MobiDB-lite"/>
    </source>
</evidence>
<dbReference type="Proteomes" id="UP001152888">
    <property type="component" value="Unassembled WGS sequence"/>
</dbReference>
<proteinExistence type="predicted"/>
<feature type="region of interest" description="Disordered" evidence="1">
    <location>
        <begin position="1"/>
        <end position="33"/>
    </location>
</feature>
<accession>A0A9P0Q409</accession>
<dbReference type="AlphaFoldDB" id="A0A9P0Q409"/>
<feature type="compositionally biased region" description="Low complexity" evidence="1">
    <location>
        <begin position="9"/>
        <end position="23"/>
    </location>
</feature>
<name>A0A9P0Q409_ACAOB</name>
<keyword evidence="3" id="KW-1185">Reference proteome</keyword>
<evidence type="ECO:0000313" key="2">
    <source>
        <dbReference type="EMBL" id="CAH2009852.1"/>
    </source>
</evidence>
<gene>
    <name evidence="2" type="ORF">ACAOBT_LOCUS31172</name>
</gene>
<protein>
    <submittedName>
        <fullName evidence="2">Uncharacterized protein</fullName>
    </submittedName>
</protein>
<organism evidence="2 3">
    <name type="scientific">Acanthoscelides obtectus</name>
    <name type="common">Bean weevil</name>
    <name type="synonym">Bruchus obtectus</name>
    <dbReference type="NCBI Taxonomy" id="200917"/>
    <lineage>
        <taxon>Eukaryota</taxon>
        <taxon>Metazoa</taxon>
        <taxon>Ecdysozoa</taxon>
        <taxon>Arthropoda</taxon>
        <taxon>Hexapoda</taxon>
        <taxon>Insecta</taxon>
        <taxon>Pterygota</taxon>
        <taxon>Neoptera</taxon>
        <taxon>Endopterygota</taxon>
        <taxon>Coleoptera</taxon>
        <taxon>Polyphaga</taxon>
        <taxon>Cucujiformia</taxon>
        <taxon>Chrysomeloidea</taxon>
        <taxon>Chrysomelidae</taxon>
        <taxon>Bruchinae</taxon>
        <taxon>Bruchini</taxon>
        <taxon>Acanthoscelides</taxon>
    </lineage>
</organism>
<sequence length="133" mass="15385">MGKTKRRSSSSSSSSSQSSSSSSTDDGRRHRRRVKRLRKELKFKNKLLEKQPMLIFLGLRTDTAAGWPNVMNLQTRNTFLMRHWYYRVAKGQGMRAVVSDERGRGKENAEEDKSVVFTTDVRGILSRIFWRGE</sequence>
<comment type="caution">
    <text evidence="2">The sequence shown here is derived from an EMBL/GenBank/DDBJ whole genome shotgun (WGS) entry which is preliminary data.</text>
</comment>
<reference evidence="2" key="1">
    <citation type="submission" date="2022-03" db="EMBL/GenBank/DDBJ databases">
        <authorList>
            <person name="Sayadi A."/>
        </authorList>
    </citation>
    <scope>NUCLEOTIDE SEQUENCE</scope>
</reference>
<dbReference type="EMBL" id="CAKOFQ010007926">
    <property type="protein sequence ID" value="CAH2009852.1"/>
    <property type="molecule type" value="Genomic_DNA"/>
</dbReference>
<evidence type="ECO:0000313" key="3">
    <source>
        <dbReference type="Proteomes" id="UP001152888"/>
    </source>
</evidence>